<dbReference type="AlphaFoldDB" id="A0A452Z660"/>
<sequence length="159" mass="17344">KVHIRWASCPFEYSSRNRKSNKTATNYRSLLRAPYRAHNTAAAPTCPPHLHFAPGHAGHPNSKPHTSVTAAADRTRPPYPPPEPATASPSPCRGLPAVRFIPSLRVNSRHRHRHHARGDLSSPGRCRRGVVWSPHGSTPARRADLAGQGMGDLAAGGRW</sequence>
<reference evidence="2" key="5">
    <citation type="journal article" date="2021" name="G3 (Bethesda)">
        <title>Aegilops tauschii genome assembly Aet v5.0 features greater sequence contiguity and improved annotation.</title>
        <authorList>
            <person name="Wang L."/>
            <person name="Zhu T."/>
            <person name="Rodriguez J.C."/>
            <person name="Deal K.R."/>
            <person name="Dubcovsky J."/>
            <person name="McGuire P.E."/>
            <person name="Lux T."/>
            <person name="Spannagl M."/>
            <person name="Mayer K.F.X."/>
            <person name="Baldrich P."/>
            <person name="Meyers B.C."/>
            <person name="Huo N."/>
            <person name="Gu Y.Q."/>
            <person name="Zhou H."/>
            <person name="Devos K.M."/>
            <person name="Bennetzen J.L."/>
            <person name="Unver T."/>
            <person name="Budak H."/>
            <person name="Gulick P.J."/>
            <person name="Galiba G."/>
            <person name="Kalapos B."/>
            <person name="Nelson D.R."/>
            <person name="Li P."/>
            <person name="You F.M."/>
            <person name="Luo M.C."/>
            <person name="Dvorak J."/>
        </authorList>
    </citation>
    <scope>NUCLEOTIDE SEQUENCE [LARGE SCALE GENOMIC DNA]</scope>
    <source>
        <strain evidence="2">cv. AL8/78</strain>
    </source>
</reference>
<evidence type="ECO:0000313" key="3">
    <source>
        <dbReference type="Proteomes" id="UP000015105"/>
    </source>
</evidence>
<dbReference type="Gramene" id="AET1Gv20644600.1">
    <property type="protein sequence ID" value="AET1Gv20644600.1"/>
    <property type="gene ID" value="AET1Gv20644600"/>
</dbReference>
<evidence type="ECO:0000256" key="1">
    <source>
        <dbReference type="SAM" id="MobiDB-lite"/>
    </source>
</evidence>
<reference evidence="3" key="1">
    <citation type="journal article" date="2014" name="Science">
        <title>Ancient hybridizations among the ancestral genomes of bread wheat.</title>
        <authorList>
            <consortium name="International Wheat Genome Sequencing Consortium,"/>
            <person name="Marcussen T."/>
            <person name="Sandve S.R."/>
            <person name="Heier L."/>
            <person name="Spannagl M."/>
            <person name="Pfeifer M."/>
            <person name="Jakobsen K.S."/>
            <person name="Wulff B.B."/>
            <person name="Steuernagel B."/>
            <person name="Mayer K.F."/>
            <person name="Olsen O.A."/>
        </authorList>
    </citation>
    <scope>NUCLEOTIDE SEQUENCE [LARGE SCALE GENOMIC DNA]</scope>
    <source>
        <strain evidence="3">cv. AL8/78</strain>
    </source>
</reference>
<reference evidence="2" key="3">
    <citation type="journal article" date="2017" name="Nature">
        <title>Genome sequence of the progenitor of the wheat D genome Aegilops tauschii.</title>
        <authorList>
            <person name="Luo M.C."/>
            <person name="Gu Y.Q."/>
            <person name="Puiu D."/>
            <person name="Wang H."/>
            <person name="Twardziok S.O."/>
            <person name="Deal K.R."/>
            <person name="Huo N."/>
            <person name="Zhu T."/>
            <person name="Wang L."/>
            <person name="Wang Y."/>
            <person name="McGuire P.E."/>
            <person name="Liu S."/>
            <person name="Long H."/>
            <person name="Ramasamy R.K."/>
            <person name="Rodriguez J.C."/>
            <person name="Van S.L."/>
            <person name="Yuan L."/>
            <person name="Wang Z."/>
            <person name="Xia Z."/>
            <person name="Xiao L."/>
            <person name="Anderson O.D."/>
            <person name="Ouyang S."/>
            <person name="Liang Y."/>
            <person name="Zimin A.V."/>
            <person name="Pertea G."/>
            <person name="Qi P."/>
            <person name="Bennetzen J.L."/>
            <person name="Dai X."/>
            <person name="Dawson M.W."/>
            <person name="Muller H.G."/>
            <person name="Kugler K."/>
            <person name="Rivarola-Duarte L."/>
            <person name="Spannagl M."/>
            <person name="Mayer K.F.X."/>
            <person name="Lu F.H."/>
            <person name="Bevan M.W."/>
            <person name="Leroy P."/>
            <person name="Li P."/>
            <person name="You F.M."/>
            <person name="Sun Q."/>
            <person name="Liu Z."/>
            <person name="Lyons E."/>
            <person name="Wicker T."/>
            <person name="Salzberg S.L."/>
            <person name="Devos K.M."/>
            <person name="Dvorak J."/>
        </authorList>
    </citation>
    <scope>NUCLEOTIDE SEQUENCE [LARGE SCALE GENOMIC DNA]</scope>
    <source>
        <strain evidence="2">cv. AL8/78</strain>
    </source>
</reference>
<reference evidence="2" key="4">
    <citation type="submission" date="2019-03" db="UniProtKB">
        <authorList>
            <consortium name="EnsemblPlants"/>
        </authorList>
    </citation>
    <scope>IDENTIFICATION</scope>
</reference>
<dbReference type="EnsemblPlants" id="AET1Gv20644600.1">
    <property type="protein sequence ID" value="AET1Gv20644600.1"/>
    <property type="gene ID" value="AET1Gv20644600"/>
</dbReference>
<accession>A0A452Z660</accession>
<feature type="region of interest" description="Disordered" evidence="1">
    <location>
        <begin position="54"/>
        <end position="94"/>
    </location>
</feature>
<proteinExistence type="predicted"/>
<organism evidence="2 3">
    <name type="scientific">Aegilops tauschii subsp. strangulata</name>
    <name type="common">Goatgrass</name>
    <dbReference type="NCBI Taxonomy" id="200361"/>
    <lineage>
        <taxon>Eukaryota</taxon>
        <taxon>Viridiplantae</taxon>
        <taxon>Streptophyta</taxon>
        <taxon>Embryophyta</taxon>
        <taxon>Tracheophyta</taxon>
        <taxon>Spermatophyta</taxon>
        <taxon>Magnoliopsida</taxon>
        <taxon>Liliopsida</taxon>
        <taxon>Poales</taxon>
        <taxon>Poaceae</taxon>
        <taxon>BOP clade</taxon>
        <taxon>Pooideae</taxon>
        <taxon>Triticodae</taxon>
        <taxon>Triticeae</taxon>
        <taxon>Triticinae</taxon>
        <taxon>Aegilops</taxon>
    </lineage>
</organism>
<keyword evidence="3" id="KW-1185">Reference proteome</keyword>
<protein>
    <submittedName>
        <fullName evidence="2">Uncharacterized protein</fullName>
    </submittedName>
</protein>
<name>A0A452Z660_AEGTS</name>
<evidence type="ECO:0000313" key="2">
    <source>
        <dbReference type="EnsemblPlants" id="AET1Gv20644600.1"/>
    </source>
</evidence>
<dbReference type="Proteomes" id="UP000015105">
    <property type="component" value="Chromosome 1D"/>
</dbReference>
<reference evidence="3" key="2">
    <citation type="journal article" date="2017" name="Nat. Plants">
        <title>The Aegilops tauschii genome reveals multiple impacts of transposons.</title>
        <authorList>
            <person name="Zhao G."/>
            <person name="Zou C."/>
            <person name="Li K."/>
            <person name="Wang K."/>
            <person name="Li T."/>
            <person name="Gao L."/>
            <person name="Zhang X."/>
            <person name="Wang H."/>
            <person name="Yang Z."/>
            <person name="Liu X."/>
            <person name="Jiang W."/>
            <person name="Mao L."/>
            <person name="Kong X."/>
            <person name="Jiao Y."/>
            <person name="Jia J."/>
        </authorList>
    </citation>
    <scope>NUCLEOTIDE SEQUENCE [LARGE SCALE GENOMIC DNA]</scope>
    <source>
        <strain evidence="3">cv. AL8/78</strain>
    </source>
</reference>
<feature type="region of interest" description="Disordered" evidence="1">
    <location>
        <begin position="108"/>
        <end position="159"/>
    </location>
</feature>